<feature type="domain" description="Tyr recombinase" evidence="4">
    <location>
        <begin position="132"/>
        <end position="327"/>
    </location>
</feature>
<dbReference type="InterPro" id="IPR002104">
    <property type="entry name" value="Integrase_catalytic"/>
</dbReference>
<reference evidence="5" key="1">
    <citation type="submission" date="2022-11" db="UniProtKB">
        <authorList>
            <consortium name="EnsemblMetazoa"/>
        </authorList>
    </citation>
    <scope>IDENTIFICATION</scope>
</reference>
<dbReference type="InterPro" id="IPR011010">
    <property type="entry name" value="DNA_brk_join_enz"/>
</dbReference>
<name>A0A914AHR5_PATMI</name>
<dbReference type="SUPFAM" id="SSF47823">
    <property type="entry name" value="lambda integrase-like, N-terminal domain"/>
    <property type="match status" value="1"/>
</dbReference>
<dbReference type="GO" id="GO:0003677">
    <property type="term" value="F:DNA binding"/>
    <property type="evidence" value="ECO:0007669"/>
    <property type="project" value="UniProtKB-KW"/>
</dbReference>
<dbReference type="GO" id="GO:0006310">
    <property type="term" value="P:DNA recombination"/>
    <property type="evidence" value="ECO:0007669"/>
    <property type="project" value="UniProtKB-KW"/>
</dbReference>
<dbReference type="InterPro" id="IPR004107">
    <property type="entry name" value="Integrase_SAM-like_N"/>
</dbReference>
<dbReference type="PROSITE" id="PS51898">
    <property type="entry name" value="TYR_RECOMBINASE"/>
    <property type="match status" value="1"/>
</dbReference>
<dbReference type="EnsemblMetazoa" id="XM_038207290.1">
    <property type="protein sequence ID" value="XP_038063218.1"/>
    <property type="gene ID" value="LOC119733929"/>
</dbReference>
<evidence type="ECO:0000256" key="1">
    <source>
        <dbReference type="ARBA" id="ARBA00022908"/>
    </source>
</evidence>
<accession>A0A914AHR5</accession>
<dbReference type="Gene3D" id="1.10.443.10">
    <property type="entry name" value="Intergrase catalytic core"/>
    <property type="match status" value="1"/>
</dbReference>
<dbReference type="SUPFAM" id="SSF56349">
    <property type="entry name" value="DNA breaking-rejoining enzymes"/>
    <property type="match status" value="1"/>
</dbReference>
<dbReference type="InterPro" id="IPR010998">
    <property type="entry name" value="Integrase_recombinase_N"/>
</dbReference>
<protein>
    <recommendedName>
        <fullName evidence="4">Tyr recombinase domain-containing protein</fullName>
    </recommendedName>
</protein>
<evidence type="ECO:0000313" key="5">
    <source>
        <dbReference type="EnsemblMetazoa" id="XP_038063218.1"/>
    </source>
</evidence>
<dbReference type="RefSeq" id="XP_038063218.1">
    <property type="nucleotide sequence ID" value="XM_038207290.1"/>
</dbReference>
<dbReference type="PANTHER" id="PTHR34605">
    <property type="entry name" value="PHAGE_INTEGRASE DOMAIN-CONTAINING PROTEIN"/>
    <property type="match status" value="1"/>
</dbReference>
<dbReference type="OMA" id="QYGTHSF"/>
<dbReference type="InterPro" id="IPR013762">
    <property type="entry name" value="Integrase-like_cat_sf"/>
</dbReference>
<keyword evidence="6" id="KW-1185">Reference proteome</keyword>
<keyword evidence="1" id="KW-0229">DNA integration</keyword>
<dbReference type="Gene3D" id="1.10.150.130">
    <property type="match status" value="1"/>
</dbReference>
<proteinExistence type="predicted"/>
<evidence type="ECO:0000256" key="2">
    <source>
        <dbReference type="ARBA" id="ARBA00023125"/>
    </source>
</evidence>
<dbReference type="GO" id="GO:0015074">
    <property type="term" value="P:DNA integration"/>
    <property type="evidence" value="ECO:0007669"/>
    <property type="project" value="UniProtKB-KW"/>
</dbReference>
<dbReference type="OrthoDB" id="421668at2759"/>
<dbReference type="Proteomes" id="UP000887568">
    <property type="component" value="Unplaced"/>
</dbReference>
<keyword evidence="3" id="KW-0233">DNA recombination</keyword>
<evidence type="ECO:0000256" key="3">
    <source>
        <dbReference type="ARBA" id="ARBA00023172"/>
    </source>
</evidence>
<evidence type="ECO:0000313" key="6">
    <source>
        <dbReference type="Proteomes" id="UP000887568"/>
    </source>
</evidence>
<evidence type="ECO:0000259" key="4">
    <source>
        <dbReference type="PROSITE" id="PS51898"/>
    </source>
</evidence>
<dbReference type="PANTHER" id="PTHR34605:SF3">
    <property type="entry name" value="P CELL-TYPE AGGLUTINATION PROTEIN MAP4-LIKE-RELATED"/>
    <property type="match status" value="1"/>
</dbReference>
<sequence>ISDPPISSSCPHSRAHANPHSTAHLAALTEETHRLISLSLADGSRVAYQRAVDAFQNFRLSHSLKSSWPATSQDVMTFVAHLSLSGRAASTISVHVAAISCLHKMHNWDDPTQHFLVKKMQEGCRRQGKSRDIRRPITWDILAKITSNLDSACASLYECILFRSAFLLAFFGLLRVGELTVTARYGNTSKVIAIGDIQIAHNNPGALMLRIRYSKNDQYGSAVMLRINGNGIENMCPVQAMGKYLVRRPAAKGPLFCHANGAPLTRYQFGAVLRKVLHHAGVPPLQYGTHSFRIGAATTAALNGLSPSKIQTMGRWRSDAFKLYIRK</sequence>
<keyword evidence="2" id="KW-0238">DNA-binding</keyword>
<dbReference type="InterPro" id="IPR052925">
    <property type="entry name" value="Phage_Integrase-like_Recomb"/>
</dbReference>
<dbReference type="GeneID" id="119733929"/>
<dbReference type="AlphaFoldDB" id="A0A914AHR5"/>
<organism evidence="5 6">
    <name type="scientific">Patiria miniata</name>
    <name type="common">Bat star</name>
    <name type="synonym">Asterina miniata</name>
    <dbReference type="NCBI Taxonomy" id="46514"/>
    <lineage>
        <taxon>Eukaryota</taxon>
        <taxon>Metazoa</taxon>
        <taxon>Echinodermata</taxon>
        <taxon>Eleutherozoa</taxon>
        <taxon>Asterozoa</taxon>
        <taxon>Asteroidea</taxon>
        <taxon>Valvatacea</taxon>
        <taxon>Valvatida</taxon>
        <taxon>Asterinidae</taxon>
        <taxon>Patiria</taxon>
    </lineage>
</organism>
<dbReference type="Pfam" id="PF02899">
    <property type="entry name" value="Phage_int_SAM_1"/>
    <property type="match status" value="1"/>
</dbReference>